<dbReference type="Gene3D" id="1.25.40.20">
    <property type="entry name" value="Ankyrin repeat-containing domain"/>
    <property type="match status" value="5"/>
</dbReference>
<dbReference type="OrthoDB" id="1577640at2759"/>
<evidence type="ECO:0000313" key="7">
    <source>
        <dbReference type="Proteomes" id="UP000481858"/>
    </source>
</evidence>
<dbReference type="Pfam" id="PF13637">
    <property type="entry name" value="Ank_4"/>
    <property type="match status" value="2"/>
</dbReference>
<dbReference type="InterPro" id="IPR002110">
    <property type="entry name" value="Ankyrin_rpt"/>
</dbReference>
<sequence length="1581" mass="175134">MEDIGTASSILTFVDVAQRLLLACYRLREQWKDYERDISEIISEVQRLSDICEELREIVKEANGQKALSQLPQPLTTTSQKGGSALTACHSALEACTAVLGELHDKLAPLIRARFRGKLRWPFESGNISKKVQFIQNQKSTLELALLAYQTRLLTTHSRKTDDHYLRDKREKLLRWFKTSDPEQNHLASRESHEPGTSSWIFENDVFKRWANGTGGLLWLHGIPGAGKTILCSTIIHYLQTPSSSQPRRSHPIPDHVLYYYFIFSDDTKQSLANLLNKNQGSNEPSVEELIETLAAVVSACAGKVYLLVDALDECPKMERKAFYDKALGPILAAKINIMISSRKEPDIEEALRDRSLYEICIQNDDVNADVRAHVNSVIARDPKFQVMKPSFQEEILDSVVSGARGMFRWAVCQLEVIRQCLTPAMVRETLKTMPPDLDQTYDRILRLIPAPHRPYIQSALRWLAFSVRPLLLEELAEAAVVQPGEPFDPESCRLMSPNMIVHLCGVLVNLSTIHNSPPYWFTRKRDHEGRARPQKVFVTLSHYSVKEYLTSKSLQHGALSSFYTSVALCNSYIAQCCLTYILNFNGGTFARAPNLDKNPLLEYACLYWMTHRKNARTDDEDPLLRSLVRSLIERISQIDAPETHTKWLNYFNIGLHKTREPPKPVGLHPETLYWATSLGHIPLVKALIDWGADVNKAGGYYGSVLGAAAFHGHVEIVDFLLQRGANLSLYAPEVGSVLHIAVLGGNYRVVECLIERGADIDARDKFDRTPLEAAIIIQHHAIVDLLISRGASVRTPPFDGRGPLYYAARTGDLSLVNRLLDSGADVNHVGRFIQETPLYGAVLSMSVTLVRALIQKGAVLGSVILKRLLQEAIDMEHMILEESIRKHKTEIFHSLLDAGADNSKLETKFEGLLATALLSGEFNMARILMERGIVEYDAPAVVAATQIYKSEPHFLEVLLQDHSTDINVQALDSKGIFSSPLHTAIREEDEKAIWAILQENPDVNVIGGNGFPDAHSGWTPLSLAISHRLFDIAKELIRRGAAVNRAASWSPFEMAWKVPFKTPMQYAAMEGNLKMIQFLLNLGADINGRTGEQCSTLICGLRSNSRMIVEFLLDSGAIPDDMSYPNTLHVAITTGFQDLIPRLLSHGADVNPDYGEESPLAAAFRTKDGSLIAILRQLEHRTIKVIKELFHSKLSPNDEDFWGDVISTAVDMGNLEAVKLLIEVGATISKEKHQQLLNGICENGEIQMATFLLDKSNDLEPSEALILAAGSVGNYKTVNMLFARGAVVSGACFEEAVRAGTDMITRLLDVSMTASQRSEYLGRALQSAAFGGRLSICNWLIDDCGANINYCGDPQGTPLRAAIEAHSRYTYAGVIIEMLVSRGANVNPAPMDKGPESSSLVAAYFNPSMMENILDIGADINAVGGKFGTALHAAAHRHDFDAVRLLLSRGADVHIIAGEYGSALHSVAYGDNKKPTSPRAITQIMDLLLEAGADVNIQCGDIDGSAVQAAAAGRNLDALKWLVAHGADIRARGGKWGNVYRAALGGYGRGDRHVEYVPWHIISWLEYHYGRDGWEEDTED</sequence>
<dbReference type="SUPFAM" id="SSF52540">
    <property type="entry name" value="P-loop containing nucleoside triphosphate hydrolases"/>
    <property type="match status" value="1"/>
</dbReference>
<dbReference type="SMART" id="SM00248">
    <property type="entry name" value="ANK"/>
    <property type="match status" value="17"/>
</dbReference>
<feature type="repeat" description="ANK" evidence="3">
    <location>
        <begin position="1427"/>
        <end position="1459"/>
    </location>
</feature>
<keyword evidence="2 3" id="KW-0040">ANK repeat</keyword>
<name>A0A7C8N012_9PEZI</name>
<feature type="repeat" description="ANK" evidence="3">
    <location>
        <begin position="1017"/>
        <end position="1049"/>
    </location>
</feature>
<dbReference type="InterPro" id="IPR036770">
    <property type="entry name" value="Ankyrin_rpt-contain_sf"/>
</dbReference>
<dbReference type="Pfam" id="PF12796">
    <property type="entry name" value="Ank_2"/>
    <property type="match status" value="1"/>
</dbReference>
<feature type="repeat" description="ANK" evidence="3">
    <location>
        <begin position="734"/>
        <end position="766"/>
    </location>
</feature>
<evidence type="ECO:0000313" key="6">
    <source>
        <dbReference type="EMBL" id="KAF2969814.1"/>
    </source>
</evidence>
<evidence type="ECO:0000259" key="5">
    <source>
        <dbReference type="Pfam" id="PF24883"/>
    </source>
</evidence>
<dbReference type="Pfam" id="PF00023">
    <property type="entry name" value="Ank"/>
    <property type="match status" value="2"/>
</dbReference>
<proteinExistence type="predicted"/>
<protein>
    <submittedName>
        <fullName evidence="6">Uncharacterized protein</fullName>
    </submittedName>
</protein>
<reference evidence="6 7" key="1">
    <citation type="submission" date="2019-12" db="EMBL/GenBank/DDBJ databases">
        <title>Draft genome sequence of the ascomycete Xylaria multiplex DSM 110363.</title>
        <authorList>
            <person name="Buettner E."/>
            <person name="Kellner H."/>
        </authorList>
    </citation>
    <scope>NUCLEOTIDE SEQUENCE [LARGE SCALE GENOMIC DNA]</scope>
    <source>
        <strain evidence="6 7">DSM 110363</strain>
    </source>
</reference>
<feature type="repeat" description="ANK" evidence="3">
    <location>
        <begin position="800"/>
        <end position="832"/>
    </location>
</feature>
<dbReference type="InterPro" id="IPR051165">
    <property type="entry name" value="Multifunctional_ANK_Repeat"/>
</dbReference>
<comment type="caution">
    <text evidence="6">The sequence shown here is derived from an EMBL/GenBank/DDBJ whole genome shotgun (WGS) entry which is preliminary data.</text>
</comment>
<evidence type="ECO:0000259" key="4">
    <source>
        <dbReference type="Pfam" id="PF17111"/>
    </source>
</evidence>
<dbReference type="InterPro" id="IPR056884">
    <property type="entry name" value="NPHP3-like_N"/>
</dbReference>
<dbReference type="PROSITE" id="PS50088">
    <property type="entry name" value="ANK_REPEAT"/>
    <property type="match status" value="7"/>
</dbReference>
<dbReference type="Pfam" id="PF17111">
    <property type="entry name" value="PigL_N"/>
    <property type="match status" value="1"/>
</dbReference>
<dbReference type="PANTHER" id="PTHR24123:SF33">
    <property type="entry name" value="PROTEIN HOS4"/>
    <property type="match status" value="1"/>
</dbReference>
<dbReference type="Gene3D" id="3.40.50.300">
    <property type="entry name" value="P-loop containing nucleotide triphosphate hydrolases"/>
    <property type="match status" value="1"/>
</dbReference>
<keyword evidence="7" id="KW-1185">Reference proteome</keyword>
<dbReference type="PROSITE" id="PS50297">
    <property type="entry name" value="ANK_REP_REGION"/>
    <property type="match status" value="6"/>
</dbReference>
<dbReference type="Proteomes" id="UP000481858">
    <property type="component" value="Unassembled WGS sequence"/>
</dbReference>
<dbReference type="EMBL" id="WUBL01000031">
    <property type="protein sequence ID" value="KAF2969814.1"/>
    <property type="molecule type" value="Genomic_DNA"/>
</dbReference>
<evidence type="ECO:0000256" key="3">
    <source>
        <dbReference type="PROSITE-ProRule" id="PRU00023"/>
    </source>
</evidence>
<dbReference type="SUPFAM" id="SSF48403">
    <property type="entry name" value="Ankyrin repeat"/>
    <property type="match status" value="3"/>
</dbReference>
<accession>A0A7C8N012</accession>
<dbReference type="InterPro" id="IPR027417">
    <property type="entry name" value="P-loop_NTPase"/>
</dbReference>
<gene>
    <name evidence="6" type="ORF">GQX73_g3780</name>
</gene>
<feature type="repeat" description="ANK" evidence="3">
    <location>
        <begin position="1060"/>
        <end position="1092"/>
    </location>
</feature>
<dbReference type="InParanoid" id="A0A7C8N012"/>
<feature type="repeat" description="ANK" evidence="3">
    <location>
        <begin position="1124"/>
        <end position="1152"/>
    </location>
</feature>
<feature type="domain" description="Nephrocystin 3-like N-terminal" evidence="5">
    <location>
        <begin position="196"/>
        <end position="277"/>
    </location>
</feature>
<feature type="repeat" description="ANK" evidence="3">
    <location>
        <begin position="701"/>
        <end position="733"/>
    </location>
</feature>
<organism evidence="6 7">
    <name type="scientific">Xylaria multiplex</name>
    <dbReference type="NCBI Taxonomy" id="323545"/>
    <lineage>
        <taxon>Eukaryota</taxon>
        <taxon>Fungi</taxon>
        <taxon>Dikarya</taxon>
        <taxon>Ascomycota</taxon>
        <taxon>Pezizomycotina</taxon>
        <taxon>Sordariomycetes</taxon>
        <taxon>Xylariomycetidae</taxon>
        <taxon>Xylariales</taxon>
        <taxon>Xylariaceae</taxon>
        <taxon>Xylaria</taxon>
    </lineage>
</organism>
<feature type="domain" description="Azaphilone pigments biosynthesis cluster protein L N-terminal" evidence="4">
    <location>
        <begin position="2"/>
        <end position="152"/>
    </location>
</feature>
<dbReference type="InterPro" id="IPR031348">
    <property type="entry name" value="PigL_N"/>
</dbReference>
<dbReference type="PANTHER" id="PTHR24123">
    <property type="entry name" value="ANKYRIN REPEAT-CONTAINING"/>
    <property type="match status" value="1"/>
</dbReference>
<keyword evidence="1" id="KW-0677">Repeat</keyword>
<evidence type="ECO:0000256" key="2">
    <source>
        <dbReference type="ARBA" id="ARBA00023043"/>
    </source>
</evidence>
<dbReference type="Pfam" id="PF24883">
    <property type="entry name" value="NPHP3_N"/>
    <property type="match status" value="1"/>
</dbReference>
<evidence type="ECO:0000256" key="1">
    <source>
        <dbReference type="ARBA" id="ARBA00022737"/>
    </source>
</evidence>